<feature type="compositionally biased region" description="Polar residues" evidence="1">
    <location>
        <begin position="50"/>
        <end position="76"/>
    </location>
</feature>
<dbReference type="Proteomes" id="UP000826195">
    <property type="component" value="Unassembled WGS sequence"/>
</dbReference>
<dbReference type="EMBL" id="JAHXZJ010001864">
    <property type="protein sequence ID" value="KAH0549981.1"/>
    <property type="molecule type" value="Genomic_DNA"/>
</dbReference>
<feature type="region of interest" description="Disordered" evidence="1">
    <location>
        <begin position="1"/>
        <end position="101"/>
    </location>
</feature>
<evidence type="ECO:0000313" key="3">
    <source>
        <dbReference type="Proteomes" id="UP000826195"/>
    </source>
</evidence>
<reference evidence="2 3" key="1">
    <citation type="journal article" date="2021" name="J. Hered.">
        <title>A chromosome-level genome assembly of the parasitoid wasp, Cotesia glomerata (Hymenoptera: Braconidae).</title>
        <authorList>
            <person name="Pinto B.J."/>
            <person name="Weis J.J."/>
            <person name="Gamble T."/>
            <person name="Ode P.J."/>
            <person name="Paul R."/>
            <person name="Zaspel J.M."/>
        </authorList>
    </citation>
    <scope>NUCLEOTIDE SEQUENCE [LARGE SCALE GENOMIC DNA]</scope>
    <source>
        <strain evidence="2">CgM1</strain>
    </source>
</reference>
<evidence type="ECO:0000256" key="1">
    <source>
        <dbReference type="SAM" id="MobiDB-lite"/>
    </source>
</evidence>
<feature type="compositionally biased region" description="Low complexity" evidence="1">
    <location>
        <begin position="26"/>
        <end position="41"/>
    </location>
</feature>
<evidence type="ECO:0000313" key="2">
    <source>
        <dbReference type="EMBL" id="KAH0549981.1"/>
    </source>
</evidence>
<keyword evidence="3" id="KW-1185">Reference proteome</keyword>
<comment type="caution">
    <text evidence="2">The sequence shown here is derived from an EMBL/GenBank/DDBJ whole genome shotgun (WGS) entry which is preliminary data.</text>
</comment>
<dbReference type="AlphaFoldDB" id="A0AAV7IFK0"/>
<gene>
    <name evidence="2" type="ORF">KQX54_016670</name>
</gene>
<sequence>MGKVGDETKPQAPKKNTVPPSSRNWKSSLSQKSVSQSSLKPSTHRKPPTLRNQTRQPAYQKPGQSRHSNPRSQNRLRTLAVKRGSNFKMSLENHPMPTRRS</sequence>
<name>A0AAV7IFK0_COTGL</name>
<protein>
    <submittedName>
        <fullName evidence="2">Uncharacterized protein</fullName>
    </submittedName>
</protein>
<organism evidence="2 3">
    <name type="scientific">Cotesia glomerata</name>
    <name type="common">Lepidopteran parasitic wasp</name>
    <name type="synonym">Apanteles glomeratus</name>
    <dbReference type="NCBI Taxonomy" id="32391"/>
    <lineage>
        <taxon>Eukaryota</taxon>
        <taxon>Metazoa</taxon>
        <taxon>Ecdysozoa</taxon>
        <taxon>Arthropoda</taxon>
        <taxon>Hexapoda</taxon>
        <taxon>Insecta</taxon>
        <taxon>Pterygota</taxon>
        <taxon>Neoptera</taxon>
        <taxon>Endopterygota</taxon>
        <taxon>Hymenoptera</taxon>
        <taxon>Apocrita</taxon>
        <taxon>Ichneumonoidea</taxon>
        <taxon>Braconidae</taxon>
        <taxon>Microgastrinae</taxon>
        <taxon>Cotesia</taxon>
    </lineage>
</organism>
<accession>A0AAV7IFK0</accession>
<proteinExistence type="predicted"/>